<dbReference type="PANTHER" id="PTHR32308:SF10">
    <property type="entry name" value="CITRATE LYASE SUBUNIT BETA"/>
    <property type="match status" value="1"/>
</dbReference>
<dbReference type="GO" id="GO:0000287">
    <property type="term" value="F:magnesium ion binding"/>
    <property type="evidence" value="ECO:0007669"/>
    <property type="project" value="TreeGrafter"/>
</dbReference>
<dbReference type="Gene3D" id="3.20.20.60">
    <property type="entry name" value="Phosphoenolpyruvate-binding domains"/>
    <property type="match status" value="1"/>
</dbReference>
<comment type="caution">
    <text evidence="4">The sequence shown here is derived from an EMBL/GenBank/DDBJ whole genome shotgun (WGS) entry which is preliminary data.</text>
</comment>
<dbReference type="Pfam" id="PF15617">
    <property type="entry name" value="C-C_Bond_Lyase"/>
    <property type="match status" value="1"/>
</dbReference>
<protein>
    <submittedName>
        <fullName evidence="4">Citrate lyase subunit beta</fullName>
    </submittedName>
</protein>
<keyword evidence="4" id="KW-0456">Lyase</keyword>
<evidence type="ECO:0000313" key="4">
    <source>
        <dbReference type="EMBL" id="TKI58175.1"/>
    </source>
</evidence>
<dbReference type="GO" id="GO:0016829">
    <property type="term" value="F:lyase activity"/>
    <property type="evidence" value="ECO:0007669"/>
    <property type="project" value="UniProtKB-KW"/>
</dbReference>
<sequence>MRHFDYLLEDERKELFSVHPLPINRNTEKEVLAHALGATLYMPAIRTTISQDVMTQKHEGLVSMVICLEDAIGDHEVSEAEQSLIRQVRDISIRLRNGFIQQDDIPIMFVRVRDVHQMNRIVEELQEDLISLTGFVFPKFTSRNAEEYLEALQACNRYVPFPVYGMPILESADIIYKETRTDELLAIRKILDKYRHLVLNVRMGATDFSSLFGLRRGPDVSIYDISTIRDCISDIVNMFTRQGSEHVVSGPVWEYFSTGERLLKPQLRQSPFEQKLGGASGRRLRQQLLNQWQDGLIKEILLDKENGLSGKTIIHPSHIKIVHSLAVITREEYEDARTILQSQTNGVTKSLYANKMNEIKPHTNWAKKIMIKSKVYGVFHEHNNFINLLARTANIQFEYSR</sequence>
<accession>A0A4U2YCT1</accession>
<keyword evidence="5" id="KW-1185">Reference proteome</keyword>
<evidence type="ECO:0000256" key="1">
    <source>
        <dbReference type="ARBA" id="ARBA00001946"/>
    </source>
</evidence>
<dbReference type="Proteomes" id="UP000307841">
    <property type="component" value="Unassembled WGS sequence"/>
</dbReference>
<dbReference type="InterPro" id="IPR040442">
    <property type="entry name" value="Pyrv_kinase-like_dom_sf"/>
</dbReference>
<evidence type="ECO:0000256" key="2">
    <source>
        <dbReference type="ARBA" id="ARBA00022723"/>
    </source>
</evidence>
<dbReference type="GO" id="GO:0006107">
    <property type="term" value="P:oxaloacetate metabolic process"/>
    <property type="evidence" value="ECO:0007669"/>
    <property type="project" value="TreeGrafter"/>
</dbReference>
<name>A0A4U2YCT1_9BACL</name>
<evidence type="ECO:0000256" key="3">
    <source>
        <dbReference type="ARBA" id="ARBA00022842"/>
    </source>
</evidence>
<dbReference type="InterPro" id="IPR015813">
    <property type="entry name" value="Pyrv/PenolPyrv_kinase-like_dom"/>
</dbReference>
<dbReference type="OrthoDB" id="9786940at2"/>
<dbReference type="PANTHER" id="PTHR32308">
    <property type="entry name" value="LYASE BETA SUBUNIT, PUTATIVE (AFU_ORTHOLOGUE AFUA_4G13030)-RELATED"/>
    <property type="match status" value="1"/>
</dbReference>
<reference evidence="4 5" key="1">
    <citation type="submission" date="2019-04" db="EMBL/GenBank/DDBJ databases">
        <title>Whole genome sequencing of Brevibacillus sp. TGS2-1.</title>
        <authorList>
            <person name="Choi A."/>
        </authorList>
    </citation>
    <scope>NUCLEOTIDE SEQUENCE [LARGE SCALE GENOMIC DNA]</scope>
    <source>
        <strain evidence="4 5">TGS2-1</strain>
    </source>
</reference>
<gene>
    <name evidence="4" type="ORF">E8L90_23840</name>
</gene>
<evidence type="ECO:0000313" key="5">
    <source>
        <dbReference type="Proteomes" id="UP000307841"/>
    </source>
</evidence>
<keyword evidence="2" id="KW-0479">Metal-binding</keyword>
<dbReference type="RefSeq" id="WP_137031618.1">
    <property type="nucleotide sequence ID" value="NZ_SZNK01000001.1"/>
</dbReference>
<organism evidence="4 5">
    <name type="scientific">Brevibacillus antibioticus</name>
    <dbReference type="NCBI Taxonomy" id="2570228"/>
    <lineage>
        <taxon>Bacteria</taxon>
        <taxon>Bacillati</taxon>
        <taxon>Bacillota</taxon>
        <taxon>Bacilli</taxon>
        <taxon>Bacillales</taxon>
        <taxon>Paenibacillaceae</taxon>
        <taxon>Brevibacillus</taxon>
    </lineage>
</organism>
<dbReference type="InterPro" id="IPR039480">
    <property type="entry name" value="C-C_Bond_Lyase-like"/>
</dbReference>
<keyword evidence="3" id="KW-0460">Magnesium</keyword>
<dbReference type="AlphaFoldDB" id="A0A4U2YCT1"/>
<proteinExistence type="predicted"/>
<dbReference type="SUPFAM" id="SSF51621">
    <property type="entry name" value="Phosphoenolpyruvate/pyruvate domain"/>
    <property type="match status" value="1"/>
</dbReference>
<comment type="cofactor">
    <cofactor evidence="1">
        <name>Mg(2+)</name>
        <dbReference type="ChEBI" id="CHEBI:18420"/>
    </cofactor>
</comment>
<dbReference type="EMBL" id="SZNK01000001">
    <property type="protein sequence ID" value="TKI58175.1"/>
    <property type="molecule type" value="Genomic_DNA"/>
</dbReference>